<proteinExistence type="inferred from homology"/>
<keyword evidence="10" id="KW-0175">Coiled coil</keyword>
<evidence type="ECO:0000256" key="3">
    <source>
        <dbReference type="ARBA" id="ARBA00022448"/>
    </source>
</evidence>
<keyword evidence="8 12" id="KW-1133">Transmembrane helix</keyword>
<dbReference type="Gene3D" id="1.20.5.110">
    <property type="match status" value="1"/>
</dbReference>
<organism evidence="13 14">
    <name type="scientific">Ceratopteris richardii</name>
    <name type="common">Triangle waterfern</name>
    <dbReference type="NCBI Taxonomy" id="49495"/>
    <lineage>
        <taxon>Eukaryota</taxon>
        <taxon>Viridiplantae</taxon>
        <taxon>Streptophyta</taxon>
        <taxon>Embryophyta</taxon>
        <taxon>Tracheophyta</taxon>
        <taxon>Polypodiopsida</taxon>
        <taxon>Polypodiidae</taxon>
        <taxon>Polypodiales</taxon>
        <taxon>Pteridineae</taxon>
        <taxon>Pteridaceae</taxon>
        <taxon>Parkerioideae</taxon>
        <taxon>Ceratopteris</taxon>
    </lineage>
</organism>
<comment type="subcellular location">
    <subcellularLocation>
        <location evidence="1">Endoplasmic reticulum membrane</location>
        <topology evidence="1">Single-pass type IV membrane protein</topology>
    </subcellularLocation>
</comment>
<dbReference type="OrthoDB" id="4506189at2759"/>
<evidence type="ECO:0008006" key="15">
    <source>
        <dbReference type="Google" id="ProtNLM"/>
    </source>
</evidence>
<dbReference type="GO" id="GO:0006890">
    <property type="term" value="P:retrograde vesicle-mediated transport, Golgi to endoplasmic reticulum"/>
    <property type="evidence" value="ECO:0007669"/>
    <property type="project" value="TreeGrafter"/>
</dbReference>
<comment type="similarity">
    <text evidence="2">Belongs to the USE1 family.</text>
</comment>
<dbReference type="EMBL" id="CM035432">
    <property type="protein sequence ID" value="KAH7295910.1"/>
    <property type="molecule type" value="Genomic_DNA"/>
</dbReference>
<keyword evidence="5" id="KW-0256">Endoplasmic reticulum</keyword>
<keyword evidence="6" id="KW-0931">ER-Golgi transport</keyword>
<evidence type="ECO:0000256" key="2">
    <source>
        <dbReference type="ARBA" id="ARBA00007891"/>
    </source>
</evidence>
<gene>
    <name evidence="13" type="ORF">KP509_27G070300</name>
</gene>
<feature type="coiled-coil region" evidence="10">
    <location>
        <begin position="159"/>
        <end position="193"/>
    </location>
</feature>
<feature type="transmembrane region" description="Helical" evidence="12">
    <location>
        <begin position="232"/>
        <end position="251"/>
    </location>
</feature>
<dbReference type="CDD" id="cd15860">
    <property type="entry name" value="SNARE_USE1"/>
    <property type="match status" value="1"/>
</dbReference>
<reference evidence="13 14" key="1">
    <citation type="submission" date="2021-08" db="EMBL/GenBank/DDBJ databases">
        <title>WGS assembly of Ceratopteris richardii.</title>
        <authorList>
            <person name="Marchant D.B."/>
            <person name="Chen G."/>
            <person name="Jenkins J."/>
            <person name="Shu S."/>
            <person name="Leebens-Mack J."/>
            <person name="Grimwood J."/>
            <person name="Schmutz J."/>
            <person name="Soltis P."/>
            <person name="Soltis D."/>
            <person name="Chen Z.-H."/>
        </authorList>
    </citation>
    <scope>NUCLEOTIDE SEQUENCE [LARGE SCALE GENOMIC DNA]</scope>
    <source>
        <strain evidence="13">Whitten #5841</strain>
        <tissue evidence="13">Leaf</tissue>
    </source>
</reference>
<keyword evidence="3" id="KW-0813">Transport</keyword>
<sequence length="254" mass="28551">MGLSKTEINLRRLLAAMPNQTNEVKLAQQYIVTLREHLASLTGESGHNSLPCISEKKAKEYAEQIEAAASRIRANDMSMWDMLASRDYNADLPESSKELDLQEISPTTAGLRRRAISGSRNKHETRGDESTNGEQDDAWKSLTNQDSSAKVDSATLSFIEKHRHLQEDLTDEMVDLARQMKEATLAMNQAVEDSKKVLDSTEQAVEHSLASTNQANKRAQTIYSQSFNTGCLTWVIIFIMSCMFLLMVFFIRIT</sequence>
<name>A0A8T2RIX9_CERRI</name>
<evidence type="ECO:0000256" key="10">
    <source>
        <dbReference type="SAM" id="Coils"/>
    </source>
</evidence>
<keyword evidence="7" id="KW-0653">Protein transport</keyword>
<evidence type="ECO:0000256" key="7">
    <source>
        <dbReference type="ARBA" id="ARBA00022927"/>
    </source>
</evidence>
<evidence type="ECO:0000256" key="12">
    <source>
        <dbReference type="SAM" id="Phobius"/>
    </source>
</evidence>
<evidence type="ECO:0000256" key="5">
    <source>
        <dbReference type="ARBA" id="ARBA00022824"/>
    </source>
</evidence>
<evidence type="ECO:0000313" key="14">
    <source>
        <dbReference type="Proteomes" id="UP000825935"/>
    </source>
</evidence>
<evidence type="ECO:0000256" key="8">
    <source>
        <dbReference type="ARBA" id="ARBA00022989"/>
    </source>
</evidence>
<dbReference type="OMA" id="KYYTNAQ"/>
<evidence type="ECO:0000256" key="6">
    <source>
        <dbReference type="ARBA" id="ARBA00022892"/>
    </source>
</evidence>
<evidence type="ECO:0000256" key="1">
    <source>
        <dbReference type="ARBA" id="ARBA00004163"/>
    </source>
</evidence>
<dbReference type="PANTHER" id="PTHR13050">
    <property type="entry name" value="USE1-LIKE PROTEIN"/>
    <property type="match status" value="1"/>
</dbReference>
<keyword evidence="4 12" id="KW-0812">Transmembrane</keyword>
<keyword evidence="14" id="KW-1185">Reference proteome</keyword>
<dbReference type="GO" id="GO:0005789">
    <property type="term" value="C:endoplasmic reticulum membrane"/>
    <property type="evidence" value="ECO:0007669"/>
    <property type="project" value="UniProtKB-SubCell"/>
</dbReference>
<feature type="region of interest" description="Disordered" evidence="11">
    <location>
        <begin position="97"/>
        <end position="146"/>
    </location>
</feature>
<dbReference type="GO" id="GO:0015031">
    <property type="term" value="P:protein transport"/>
    <property type="evidence" value="ECO:0007669"/>
    <property type="project" value="UniProtKB-KW"/>
</dbReference>
<accession>A0A8T2RIX9</accession>
<evidence type="ECO:0000256" key="11">
    <source>
        <dbReference type="SAM" id="MobiDB-lite"/>
    </source>
</evidence>
<protein>
    <recommendedName>
        <fullName evidence="15">USE1-like protein</fullName>
    </recommendedName>
</protein>
<dbReference type="Proteomes" id="UP000825935">
    <property type="component" value="Chromosome 27"/>
</dbReference>
<comment type="caution">
    <text evidence="13">The sequence shown here is derived from an EMBL/GenBank/DDBJ whole genome shotgun (WGS) entry which is preliminary data.</text>
</comment>
<dbReference type="Pfam" id="PF09753">
    <property type="entry name" value="Use1"/>
    <property type="match status" value="1"/>
</dbReference>
<evidence type="ECO:0000256" key="4">
    <source>
        <dbReference type="ARBA" id="ARBA00022692"/>
    </source>
</evidence>
<keyword evidence="9 12" id="KW-0472">Membrane</keyword>
<evidence type="ECO:0000313" key="13">
    <source>
        <dbReference type="EMBL" id="KAH7295910.1"/>
    </source>
</evidence>
<dbReference type="InterPro" id="IPR019150">
    <property type="entry name" value="Vesicle_transport_protein_Use1"/>
</dbReference>
<dbReference type="AlphaFoldDB" id="A0A8T2RIX9"/>
<evidence type="ECO:0000256" key="9">
    <source>
        <dbReference type="ARBA" id="ARBA00023136"/>
    </source>
</evidence>
<dbReference type="PANTHER" id="PTHR13050:SF7">
    <property type="entry name" value="VESICLE TRANSPORT PROTEIN USE1"/>
    <property type="match status" value="1"/>
</dbReference>
<dbReference type="GO" id="GO:0005484">
    <property type="term" value="F:SNAP receptor activity"/>
    <property type="evidence" value="ECO:0007669"/>
    <property type="project" value="TreeGrafter"/>
</dbReference>
<dbReference type="GO" id="GO:0031201">
    <property type="term" value="C:SNARE complex"/>
    <property type="evidence" value="ECO:0007669"/>
    <property type="project" value="TreeGrafter"/>
</dbReference>